<comment type="caution">
    <text evidence="1">The sequence shown here is derived from an EMBL/GenBank/DDBJ whole genome shotgun (WGS) entry which is preliminary data.</text>
</comment>
<proteinExistence type="predicted"/>
<dbReference type="AlphaFoldDB" id="X6NB16"/>
<protein>
    <submittedName>
        <fullName evidence="1">Uncharacterized protein</fullName>
    </submittedName>
</protein>
<dbReference type="Proteomes" id="UP000023152">
    <property type="component" value="Unassembled WGS sequence"/>
</dbReference>
<sequence length="170" mass="19485">MQKVFTKNVFDLKKKKKKKKKKKVEVPMVVVSNKRVSYFTVTTSTDSTLLELWQKKFLGFENAVFVCNHRLLIEPEKVPLKNIGCNEEMPLIVFNHHPHHHHYDGSSNEDTNINEDGDIQTNINTNTNTNANVNTSVEEVNSNHQFTQQILSSQKMDALQVQANTGYAIE</sequence>
<evidence type="ECO:0000313" key="1">
    <source>
        <dbReference type="EMBL" id="ETO22944.1"/>
    </source>
</evidence>
<name>X6NB16_RETFI</name>
<feature type="non-terminal residue" evidence="1">
    <location>
        <position position="170"/>
    </location>
</feature>
<evidence type="ECO:0000313" key="2">
    <source>
        <dbReference type="Proteomes" id="UP000023152"/>
    </source>
</evidence>
<gene>
    <name evidence="1" type="ORF">RFI_14248</name>
</gene>
<reference evidence="1 2" key="1">
    <citation type="journal article" date="2013" name="Curr. Biol.">
        <title>The Genome of the Foraminiferan Reticulomyxa filosa.</title>
        <authorList>
            <person name="Glockner G."/>
            <person name="Hulsmann N."/>
            <person name="Schleicher M."/>
            <person name="Noegel A.A."/>
            <person name="Eichinger L."/>
            <person name="Gallinger C."/>
            <person name="Pawlowski J."/>
            <person name="Sierra R."/>
            <person name="Euteneuer U."/>
            <person name="Pillet L."/>
            <person name="Moustafa A."/>
            <person name="Platzer M."/>
            <person name="Groth M."/>
            <person name="Szafranski K."/>
            <person name="Schliwa M."/>
        </authorList>
    </citation>
    <scope>NUCLEOTIDE SEQUENCE [LARGE SCALE GENOMIC DNA]</scope>
</reference>
<organism evidence="1 2">
    <name type="scientific">Reticulomyxa filosa</name>
    <dbReference type="NCBI Taxonomy" id="46433"/>
    <lineage>
        <taxon>Eukaryota</taxon>
        <taxon>Sar</taxon>
        <taxon>Rhizaria</taxon>
        <taxon>Retaria</taxon>
        <taxon>Foraminifera</taxon>
        <taxon>Monothalamids</taxon>
        <taxon>Reticulomyxidae</taxon>
        <taxon>Reticulomyxa</taxon>
    </lineage>
</organism>
<dbReference type="EMBL" id="ASPP01010348">
    <property type="protein sequence ID" value="ETO22944.1"/>
    <property type="molecule type" value="Genomic_DNA"/>
</dbReference>
<accession>X6NB16</accession>
<keyword evidence="2" id="KW-1185">Reference proteome</keyword>